<keyword evidence="1 3" id="KW-0489">Methyltransferase</keyword>
<evidence type="ECO:0000256" key="2">
    <source>
        <dbReference type="ARBA" id="ARBA00022679"/>
    </source>
</evidence>
<dbReference type="OrthoDB" id="9803017at2"/>
<dbReference type="EMBL" id="SRMQ01000011">
    <property type="protein sequence ID" value="TGJ75726.1"/>
    <property type="molecule type" value="Genomic_DNA"/>
</dbReference>
<sequence length="183" mass="20496">MRVITGLARGKRLTTPEGEDIRPTPERVKEALFSAIQFEIEGRRVLDLFAGTGQLGIEALSRGAREAVFVDANKNSLAVVQKNLENTGLLESAHIKNMDFASFLMQNEEPFDIAFLDPPYRTGLLQRALPMVAGRMNKGGIIICEYPCDDDIPETAGEFVRGRSYRYGKIQITFYRHKDVTSQ</sequence>
<dbReference type="EC" id="2.1.1.171" evidence="3"/>
<dbReference type="RefSeq" id="WP_135660575.1">
    <property type="nucleotide sequence ID" value="NZ_JAJUFJ010000003.1"/>
</dbReference>
<dbReference type="Pfam" id="PF03602">
    <property type="entry name" value="Cons_hypoth95"/>
    <property type="match status" value="1"/>
</dbReference>
<evidence type="ECO:0000313" key="3">
    <source>
        <dbReference type="EMBL" id="TGJ75726.1"/>
    </source>
</evidence>
<reference evidence="3 4" key="1">
    <citation type="submission" date="2019-04" db="EMBL/GenBank/DDBJ databases">
        <authorList>
            <person name="Poehlein A."/>
            <person name="Bengelsdorf F.R."/>
            <person name="Duerre P."/>
            <person name="Daniel R."/>
        </authorList>
    </citation>
    <scope>NUCLEOTIDE SEQUENCE [LARGE SCALE GENOMIC DNA]</scope>
    <source>
        <strain evidence="3 4">BS-1</strain>
    </source>
</reference>
<proteinExistence type="predicted"/>
<gene>
    <name evidence="3" type="primary">rsmD</name>
    <name evidence="3" type="ORF">CAGA_21040</name>
</gene>
<dbReference type="InterPro" id="IPR004398">
    <property type="entry name" value="RNA_MeTrfase_RsmD"/>
</dbReference>
<dbReference type="InterPro" id="IPR029063">
    <property type="entry name" value="SAM-dependent_MTases_sf"/>
</dbReference>
<evidence type="ECO:0000256" key="1">
    <source>
        <dbReference type="ARBA" id="ARBA00022603"/>
    </source>
</evidence>
<name>A0A4Z0YD05_9FIRM</name>
<comment type="caution">
    <text evidence="3">The sequence shown here is derived from an EMBL/GenBank/DDBJ whole genome shotgun (WGS) entry which is preliminary data.</text>
</comment>
<organism evidence="3 4">
    <name type="scientific">Caproiciproducens galactitolivorans</name>
    <dbReference type="NCBI Taxonomy" id="642589"/>
    <lineage>
        <taxon>Bacteria</taxon>
        <taxon>Bacillati</taxon>
        <taxon>Bacillota</taxon>
        <taxon>Clostridia</taxon>
        <taxon>Eubacteriales</taxon>
        <taxon>Acutalibacteraceae</taxon>
        <taxon>Caproiciproducens</taxon>
    </lineage>
</organism>
<dbReference type="PANTHER" id="PTHR43542">
    <property type="entry name" value="METHYLTRANSFERASE"/>
    <property type="match status" value="1"/>
</dbReference>
<dbReference type="Gene3D" id="3.40.50.150">
    <property type="entry name" value="Vaccinia Virus protein VP39"/>
    <property type="match status" value="1"/>
</dbReference>
<keyword evidence="2 3" id="KW-0808">Transferase</keyword>
<dbReference type="PIRSF" id="PIRSF004553">
    <property type="entry name" value="CHP00095"/>
    <property type="match status" value="1"/>
</dbReference>
<dbReference type="GO" id="GO:0003676">
    <property type="term" value="F:nucleic acid binding"/>
    <property type="evidence" value="ECO:0007669"/>
    <property type="project" value="InterPro"/>
</dbReference>
<protein>
    <submittedName>
        <fullName evidence="3">Ribosomal RNA small subunit methyltransferase D</fullName>
        <ecNumber evidence="3">2.1.1.171</ecNumber>
    </submittedName>
</protein>
<dbReference type="InterPro" id="IPR002052">
    <property type="entry name" value="DNA_methylase_N6_adenine_CS"/>
</dbReference>
<dbReference type="AlphaFoldDB" id="A0A4Z0YD05"/>
<keyword evidence="4" id="KW-1185">Reference proteome</keyword>
<dbReference type="PANTHER" id="PTHR43542:SF1">
    <property type="entry name" value="METHYLTRANSFERASE"/>
    <property type="match status" value="1"/>
</dbReference>
<accession>A0A4Z0YD05</accession>
<dbReference type="PROSITE" id="PS00092">
    <property type="entry name" value="N6_MTASE"/>
    <property type="match status" value="1"/>
</dbReference>
<dbReference type="GO" id="GO:0052913">
    <property type="term" value="F:16S rRNA (guanine(966)-N(2))-methyltransferase activity"/>
    <property type="evidence" value="ECO:0007669"/>
    <property type="project" value="UniProtKB-EC"/>
</dbReference>
<dbReference type="Proteomes" id="UP000297714">
    <property type="component" value="Unassembled WGS sequence"/>
</dbReference>
<dbReference type="CDD" id="cd02440">
    <property type="entry name" value="AdoMet_MTases"/>
    <property type="match status" value="1"/>
</dbReference>
<dbReference type="NCBIfam" id="TIGR00095">
    <property type="entry name" value="16S rRNA (guanine(966)-N(2))-methyltransferase RsmD"/>
    <property type="match status" value="1"/>
</dbReference>
<dbReference type="SUPFAM" id="SSF53335">
    <property type="entry name" value="S-adenosyl-L-methionine-dependent methyltransferases"/>
    <property type="match status" value="1"/>
</dbReference>
<evidence type="ECO:0000313" key="4">
    <source>
        <dbReference type="Proteomes" id="UP000297714"/>
    </source>
</evidence>